<keyword evidence="10 13" id="KW-0143">Chaperone</keyword>
<keyword evidence="18" id="KW-1185">Reference proteome</keyword>
<evidence type="ECO:0000256" key="6">
    <source>
        <dbReference type="ARBA" id="ARBA00022692"/>
    </source>
</evidence>
<comment type="subunit">
    <text evidence="13">Interacts with the Sec translocase complex via SecD. Specifically interacts with transmembrane segments of nascent integral membrane proteins during membrane integration.</text>
</comment>
<dbReference type="NCBIfam" id="TIGR03592">
    <property type="entry name" value="yidC_oxa1_cterm"/>
    <property type="match status" value="1"/>
</dbReference>
<dbReference type="NCBIfam" id="TIGR03593">
    <property type="entry name" value="yidC_nterm"/>
    <property type="match status" value="1"/>
</dbReference>
<evidence type="ECO:0000313" key="18">
    <source>
        <dbReference type="Proteomes" id="UP001200145"/>
    </source>
</evidence>
<dbReference type="Gene3D" id="2.70.98.90">
    <property type="match status" value="1"/>
</dbReference>
<evidence type="ECO:0000256" key="2">
    <source>
        <dbReference type="ARBA" id="ARBA00010527"/>
    </source>
</evidence>
<keyword evidence="8 13" id="KW-1133">Transmembrane helix</keyword>
<dbReference type="HAMAP" id="MF_01810">
    <property type="entry name" value="YidC_type1"/>
    <property type="match status" value="1"/>
</dbReference>
<dbReference type="InterPro" id="IPR038221">
    <property type="entry name" value="YidC_periplasmic_sf"/>
</dbReference>
<dbReference type="Proteomes" id="UP001200145">
    <property type="component" value="Unassembled WGS sequence"/>
</dbReference>
<keyword evidence="6 13" id="KW-0812">Transmembrane</keyword>
<feature type="region of interest" description="Disordered" evidence="14">
    <location>
        <begin position="585"/>
        <end position="615"/>
    </location>
</feature>
<gene>
    <name evidence="13 17" type="primary">yidC</name>
    <name evidence="17" type="ORF">L0U88_08555</name>
</gene>
<evidence type="ECO:0000259" key="16">
    <source>
        <dbReference type="Pfam" id="PF14849"/>
    </source>
</evidence>
<dbReference type="Pfam" id="PF14849">
    <property type="entry name" value="YidC_periplas"/>
    <property type="match status" value="1"/>
</dbReference>
<evidence type="ECO:0000256" key="10">
    <source>
        <dbReference type="ARBA" id="ARBA00023186"/>
    </source>
</evidence>
<evidence type="ECO:0000256" key="11">
    <source>
        <dbReference type="ARBA" id="ARBA00033245"/>
    </source>
</evidence>
<evidence type="ECO:0000256" key="4">
    <source>
        <dbReference type="ARBA" id="ARBA00022448"/>
    </source>
</evidence>
<dbReference type="RefSeq" id="WP_234865580.1">
    <property type="nucleotide sequence ID" value="NZ_JAKEVY010000002.1"/>
</dbReference>
<reference evidence="17 18" key="1">
    <citation type="submission" date="2022-01" db="EMBL/GenBank/DDBJ databases">
        <title>Flavihumibacter sp. nov., isolated from sediment of a river.</title>
        <authorList>
            <person name="Liu H."/>
        </authorList>
    </citation>
    <scope>NUCLEOTIDE SEQUENCE [LARGE SCALE GENOMIC DNA]</scope>
    <source>
        <strain evidence="17 18">RY-1</strain>
    </source>
</reference>
<evidence type="ECO:0000313" key="17">
    <source>
        <dbReference type="EMBL" id="MCF1714673.1"/>
    </source>
</evidence>
<evidence type="ECO:0000256" key="14">
    <source>
        <dbReference type="SAM" id="MobiDB-lite"/>
    </source>
</evidence>
<organism evidence="17 18">
    <name type="scientific">Flavihumibacter fluminis</name>
    <dbReference type="NCBI Taxonomy" id="2909236"/>
    <lineage>
        <taxon>Bacteria</taxon>
        <taxon>Pseudomonadati</taxon>
        <taxon>Bacteroidota</taxon>
        <taxon>Chitinophagia</taxon>
        <taxon>Chitinophagales</taxon>
        <taxon>Chitinophagaceae</taxon>
        <taxon>Flavihumibacter</taxon>
    </lineage>
</organism>
<name>A0ABS9BG55_9BACT</name>
<dbReference type="InterPro" id="IPR028055">
    <property type="entry name" value="YidC/Oxa/ALB_C"/>
</dbReference>
<dbReference type="PANTHER" id="PTHR12428:SF65">
    <property type="entry name" value="CYTOCHROME C OXIDASE ASSEMBLY PROTEIN COX18, MITOCHONDRIAL"/>
    <property type="match status" value="1"/>
</dbReference>
<feature type="compositionally biased region" description="Basic and acidic residues" evidence="14">
    <location>
        <begin position="592"/>
        <end position="615"/>
    </location>
</feature>
<dbReference type="InterPro" id="IPR028053">
    <property type="entry name" value="Membr_insert_YidC_N"/>
</dbReference>
<comment type="caution">
    <text evidence="17">The sequence shown here is derived from an EMBL/GenBank/DDBJ whole genome shotgun (WGS) entry which is preliminary data.</text>
</comment>
<feature type="transmembrane region" description="Helical" evidence="13">
    <location>
        <begin position="548"/>
        <end position="566"/>
    </location>
</feature>
<dbReference type="InterPro" id="IPR047196">
    <property type="entry name" value="YidC_ALB_C"/>
</dbReference>
<sequence length="615" mass="69997">MQSMDRNTIIGFVLLGVLLFVYLFISSKNSRELEAQRLRQADSLAKIELVKQQAAQARIKNSAAVVTAALDSNATGWARHLVGTSSLHTVETNLLKVTFNNKGGQPVQVELKKYSRSDSSLVSVIEDGSDQFSFPVLTAPNQSTASSDLFFQLKSAQQDASGNHIIVYEATGNSGESIQQEYIIHPDSYLIDFNLRLQGTTSMIPQQNLQLQWNVAAMQQEMDARYEREQSQLILVENGEYDYFNLFSNDTESFDKTVQWASIKQRFFNATLINKEKFDKAKFDWSTPADDSTRMIVAVKANFEKKLPAGTQATLPMQFYFGPNDYKLLRSLGIEDMDKIVNLGQGPYAFVRPINQYIVMPVFDFIKKFFSSYGLVIALLTIFIRLITSPLVYSSYLSGAKMKALRPEIDALKAKYGDDQQTFGMEQMKLFREAGVNPLGGCIPALLQIPIFFALYSFFNSFLALRGESFLWATDLSMYDVIAKLPFHIPWYGDHVSLFTLTAVITSFLISIYNMNMTPDQNNPMLKYMPYIFPVLLLFFFNRLPSALTWYYTVSNLITLALQWVIQNYIIDHDKIVAQLAANRAKPKSKSKWQERLEQMQETQKKVQEMQKKGK</sequence>
<dbReference type="PRINTS" id="PR00701">
    <property type="entry name" value="60KDINNERMP"/>
</dbReference>
<dbReference type="InterPro" id="IPR001708">
    <property type="entry name" value="YidC/ALB3/OXA1/COX18"/>
</dbReference>
<evidence type="ECO:0000256" key="3">
    <source>
        <dbReference type="ARBA" id="ARBA00015325"/>
    </source>
</evidence>
<comment type="function">
    <text evidence="13">Required for the insertion and/or proper folding and/or complex formation of integral membrane proteins into the membrane. Involved in integration of membrane proteins that insert both dependently and independently of the Sec translocase complex, as well as at least some lipoproteins. Aids folding of multispanning membrane proteins.</text>
</comment>
<keyword evidence="7 13" id="KW-0653">Protein transport</keyword>
<evidence type="ECO:0000256" key="13">
    <source>
        <dbReference type="HAMAP-Rule" id="MF_01810"/>
    </source>
</evidence>
<comment type="subcellular location">
    <subcellularLocation>
        <location evidence="1">Cell inner membrane</location>
        <topology evidence="1">Multi-pass membrane protein</topology>
    </subcellularLocation>
    <subcellularLocation>
        <location evidence="13">Cell membrane</location>
        <topology evidence="13">Multi-pass membrane protein</topology>
    </subcellularLocation>
</comment>
<comment type="similarity">
    <text evidence="2 13">Belongs to the OXA1/ALB3/YidC family. Type 1 subfamily.</text>
</comment>
<proteinExistence type="inferred from homology"/>
<feature type="domain" description="Membrane insertase YidC N-terminal" evidence="16">
    <location>
        <begin position="89"/>
        <end position="354"/>
    </location>
</feature>
<evidence type="ECO:0000256" key="9">
    <source>
        <dbReference type="ARBA" id="ARBA00023136"/>
    </source>
</evidence>
<evidence type="ECO:0000256" key="8">
    <source>
        <dbReference type="ARBA" id="ARBA00022989"/>
    </source>
</evidence>
<dbReference type="EMBL" id="JAKEVY010000002">
    <property type="protein sequence ID" value="MCF1714673.1"/>
    <property type="molecule type" value="Genomic_DNA"/>
</dbReference>
<feature type="transmembrane region" description="Helical" evidence="13">
    <location>
        <begin position="7"/>
        <end position="25"/>
    </location>
</feature>
<dbReference type="NCBIfam" id="NF002356">
    <property type="entry name" value="PRK01318.2-3"/>
    <property type="match status" value="1"/>
</dbReference>
<evidence type="ECO:0000256" key="7">
    <source>
        <dbReference type="ARBA" id="ARBA00022927"/>
    </source>
</evidence>
<evidence type="ECO:0000259" key="15">
    <source>
        <dbReference type="Pfam" id="PF02096"/>
    </source>
</evidence>
<dbReference type="Pfam" id="PF02096">
    <property type="entry name" value="60KD_IMP"/>
    <property type="match status" value="1"/>
</dbReference>
<dbReference type="InterPro" id="IPR019998">
    <property type="entry name" value="Membr_insert_YidC"/>
</dbReference>
<dbReference type="CDD" id="cd19961">
    <property type="entry name" value="EcYidC-like_peri"/>
    <property type="match status" value="1"/>
</dbReference>
<evidence type="ECO:0000256" key="5">
    <source>
        <dbReference type="ARBA" id="ARBA00022475"/>
    </source>
</evidence>
<feature type="domain" description="Membrane insertase YidC/Oxa/ALB C-terminal" evidence="15">
    <location>
        <begin position="373"/>
        <end position="568"/>
    </location>
</feature>
<dbReference type="PANTHER" id="PTHR12428">
    <property type="entry name" value="OXA1"/>
    <property type="match status" value="1"/>
</dbReference>
<feature type="transmembrane region" description="Helical" evidence="13">
    <location>
        <begin position="525"/>
        <end position="542"/>
    </location>
</feature>
<feature type="transmembrane region" description="Helical" evidence="13">
    <location>
        <begin position="435"/>
        <end position="459"/>
    </location>
</feature>
<protein>
    <recommendedName>
        <fullName evidence="3 13">Membrane protein insertase YidC</fullName>
    </recommendedName>
    <alternativeName>
        <fullName evidence="12 13">Foldase YidC</fullName>
    </alternativeName>
    <alternativeName>
        <fullName evidence="11 13">Membrane integrase YidC</fullName>
    </alternativeName>
    <alternativeName>
        <fullName evidence="13">Membrane protein YidC</fullName>
    </alternativeName>
</protein>
<dbReference type="CDD" id="cd20070">
    <property type="entry name" value="5TM_YidC_Alb3"/>
    <property type="match status" value="1"/>
</dbReference>
<feature type="transmembrane region" description="Helical" evidence="13">
    <location>
        <begin position="495"/>
        <end position="513"/>
    </location>
</feature>
<accession>A0ABS9BG55</accession>
<evidence type="ECO:0000256" key="1">
    <source>
        <dbReference type="ARBA" id="ARBA00004429"/>
    </source>
</evidence>
<keyword evidence="4 13" id="KW-0813">Transport</keyword>
<keyword evidence="5 13" id="KW-1003">Cell membrane</keyword>
<evidence type="ECO:0000256" key="12">
    <source>
        <dbReference type="ARBA" id="ARBA00033342"/>
    </source>
</evidence>
<keyword evidence="9 13" id="KW-0472">Membrane</keyword>
<feature type="transmembrane region" description="Helical" evidence="13">
    <location>
        <begin position="370"/>
        <end position="393"/>
    </location>
</feature>